<name>A0A392S1T4_9FABA</name>
<dbReference type="EMBL" id="LXQA010303405">
    <property type="protein sequence ID" value="MCI42347.1"/>
    <property type="molecule type" value="Genomic_DNA"/>
</dbReference>
<protein>
    <submittedName>
        <fullName evidence="2">Uncharacterized protein</fullName>
    </submittedName>
</protein>
<feature type="compositionally biased region" description="Polar residues" evidence="1">
    <location>
        <begin position="8"/>
        <end position="29"/>
    </location>
</feature>
<evidence type="ECO:0000313" key="3">
    <source>
        <dbReference type="Proteomes" id="UP000265520"/>
    </source>
</evidence>
<organism evidence="2 3">
    <name type="scientific">Trifolium medium</name>
    <dbReference type="NCBI Taxonomy" id="97028"/>
    <lineage>
        <taxon>Eukaryota</taxon>
        <taxon>Viridiplantae</taxon>
        <taxon>Streptophyta</taxon>
        <taxon>Embryophyta</taxon>
        <taxon>Tracheophyta</taxon>
        <taxon>Spermatophyta</taxon>
        <taxon>Magnoliopsida</taxon>
        <taxon>eudicotyledons</taxon>
        <taxon>Gunneridae</taxon>
        <taxon>Pentapetalae</taxon>
        <taxon>rosids</taxon>
        <taxon>fabids</taxon>
        <taxon>Fabales</taxon>
        <taxon>Fabaceae</taxon>
        <taxon>Papilionoideae</taxon>
        <taxon>50 kb inversion clade</taxon>
        <taxon>NPAAA clade</taxon>
        <taxon>Hologalegina</taxon>
        <taxon>IRL clade</taxon>
        <taxon>Trifolieae</taxon>
        <taxon>Trifolium</taxon>
    </lineage>
</organism>
<dbReference type="Proteomes" id="UP000265520">
    <property type="component" value="Unassembled WGS sequence"/>
</dbReference>
<evidence type="ECO:0000313" key="2">
    <source>
        <dbReference type="EMBL" id="MCI42347.1"/>
    </source>
</evidence>
<comment type="caution">
    <text evidence="2">The sequence shown here is derived from an EMBL/GenBank/DDBJ whole genome shotgun (WGS) entry which is preliminary data.</text>
</comment>
<keyword evidence="3" id="KW-1185">Reference proteome</keyword>
<feature type="non-terminal residue" evidence="2">
    <location>
        <position position="1"/>
    </location>
</feature>
<proteinExistence type="predicted"/>
<feature type="region of interest" description="Disordered" evidence="1">
    <location>
        <begin position="1"/>
        <end position="29"/>
    </location>
</feature>
<reference evidence="2 3" key="1">
    <citation type="journal article" date="2018" name="Front. Plant Sci.">
        <title>Red Clover (Trifolium pratense) and Zigzag Clover (T. medium) - A Picture of Genomic Similarities and Differences.</title>
        <authorList>
            <person name="Dluhosova J."/>
            <person name="Istvanek J."/>
            <person name="Nedelnik J."/>
            <person name="Repkova J."/>
        </authorList>
    </citation>
    <scope>NUCLEOTIDE SEQUENCE [LARGE SCALE GENOMIC DNA]</scope>
    <source>
        <strain evidence="3">cv. 10/8</strain>
        <tissue evidence="2">Leaf</tissue>
    </source>
</reference>
<evidence type="ECO:0000256" key="1">
    <source>
        <dbReference type="SAM" id="MobiDB-lite"/>
    </source>
</evidence>
<sequence length="57" mass="5933">FRAIGRSNAMQAISSTRATRSSDSVSTSARVDGLRPICDGLLSDSSATNAVETTEIT</sequence>
<dbReference type="AlphaFoldDB" id="A0A392S1T4"/>
<accession>A0A392S1T4</accession>